<dbReference type="GO" id="GO:0006412">
    <property type="term" value="P:translation"/>
    <property type="evidence" value="ECO:0007669"/>
    <property type="project" value="UniProtKB-UniRule"/>
</dbReference>
<evidence type="ECO:0000313" key="12">
    <source>
        <dbReference type="Proteomes" id="UP000257123"/>
    </source>
</evidence>
<dbReference type="NCBIfam" id="NF001629">
    <property type="entry name" value="PRK00415.1"/>
    <property type="match status" value="1"/>
</dbReference>
<evidence type="ECO:0000256" key="8">
    <source>
        <dbReference type="RuleBase" id="RU000671"/>
    </source>
</evidence>
<keyword evidence="3 7" id="KW-0863">Zinc-finger</keyword>
<dbReference type="InterPro" id="IPR000592">
    <property type="entry name" value="Ribosomal_eS27"/>
</dbReference>
<dbReference type="InterPro" id="IPR011332">
    <property type="entry name" value="Ribosomal_zn-bd"/>
</dbReference>
<dbReference type="EMBL" id="NMUE01000011">
    <property type="protein sequence ID" value="RFA96664.1"/>
    <property type="molecule type" value="Genomic_DNA"/>
</dbReference>
<dbReference type="PROSITE" id="PS01168">
    <property type="entry name" value="RIBOSOMAL_S27E"/>
    <property type="match status" value="1"/>
</dbReference>
<comment type="similarity">
    <text evidence="1 7 8">Belongs to the eukaryotic ribosomal protein eS27 family.</text>
</comment>
<accession>A0A371QX07</accession>
<dbReference type="Pfam" id="PF01667">
    <property type="entry name" value="Ribosomal_S27e"/>
    <property type="match status" value="1"/>
</dbReference>
<proteinExistence type="inferred from homology"/>
<keyword evidence="2 7" id="KW-0479">Metal-binding</keyword>
<reference evidence="11 12" key="1">
    <citation type="submission" date="2017-07" db="EMBL/GenBank/DDBJ databases">
        <title>Draft genome sequence of aerobic hyperthermophilic archaea, Pyrobaculum aerophilum YKB31 and YKB32.</title>
        <authorList>
            <person name="Mochizuki T."/>
            <person name="Berliner A.J."/>
            <person name="Yoshida-Takashima Y."/>
            <person name="Takaki Y."/>
            <person name="Nunoura T."/>
            <person name="Takai K."/>
        </authorList>
    </citation>
    <scope>NUCLEOTIDE SEQUENCE [LARGE SCALE GENOMIC DNA]</scope>
    <source>
        <strain evidence="10 12">YKB31</strain>
        <strain evidence="9 11">YKB32</strain>
    </source>
</reference>
<dbReference type="Proteomes" id="UP000257123">
    <property type="component" value="Unassembled WGS sequence"/>
</dbReference>
<organism evidence="9 11">
    <name type="scientific">Pyrobaculum aerophilum</name>
    <dbReference type="NCBI Taxonomy" id="13773"/>
    <lineage>
        <taxon>Archaea</taxon>
        <taxon>Thermoproteota</taxon>
        <taxon>Thermoprotei</taxon>
        <taxon>Thermoproteales</taxon>
        <taxon>Thermoproteaceae</taxon>
        <taxon>Pyrobaculum</taxon>
    </lineage>
</organism>
<evidence type="ECO:0000256" key="7">
    <source>
        <dbReference type="HAMAP-Rule" id="MF_00371"/>
    </source>
</evidence>
<dbReference type="HAMAP" id="MF_00371">
    <property type="entry name" value="Ribosomal_eS27"/>
    <property type="match status" value="1"/>
</dbReference>
<evidence type="ECO:0000313" key="10">
    <source>
        <dbReference type="EMBL" id="RFA96664.1"/>
    </source>
</evidence>
<dbReference type="FunFam" id="2.20.25.100:FF:000002">
    <property type="entry name" value="30S ribosomal protein S27e"/>
    <property type="match status" value="1"/>
</dbReference>
<comment type="cofactor">
    <cofactor evidence="7 8">
        <name>Zn(2+)</name>
        <dbReference type="ChEBI" id="CHEBI:29105"/>
    </cofactor>
    <text evidence="7 8">Binds 1 zinc ion per subunit.</text>
</comment>
<keyword evidence="4 7" id="KW-0862">Zinc</keyword>
<sequence>MPVRFSKVLIPQPKSKFIKIRCPDCGNEQITFSHAAMVVRCLVCGRVLAIPTGGKAKLAGHVVKVLE</sequence>
<dbReference type="RefSeq" id="WP_116420874.1">
    <property type="nucleotide sequence ID" value="NZ_NMUE01000011.1"/>
</dbReference>
<dbReference type="GO" id="GO:0008270">
    <property type="term" value="F:zinc ion binding"/>
    <property type="evidence" value="ECO:0007669"/>
    <property type="project" value="UniProtKB-UniRule"/>
</dbReference>
<evidence type="ECO:0000313" key="9">
    <source>
        <dbReference type="EMBL" id="RFA94980.1"/>
    </source>
</evidence>
<feature type="binding site" evidence="7">
    <location>
        <position position="22"/>
    </location>
    <ligand>
        <name>Zn(2+)</name>
        <dbReference type="ChEBI" id="CHEBI:29105"/>
    </ligand>
</feature>
<feature type="binding site" evidence="7">
    <location>
        <position position="44"/>
    </location>
    <ligand>
        <name>Zn(2+)</name>
        <dbReference type="ChEBI" id="CHEBI:29105"/>
    </ligand>
</feature>
<feature type="binding site" evidence="7">
    <location>
        <position position="25"/>
    </location>
    <ligand>
        <name>Zn(2+)</name>
        <dbReference type="ChEBI" id="CHEBI:29105"/>
    </ligand>
</feature>
<dbReference type="EMBL" id="NMUF01000068">
    <property type="protein sequence ID" value="RFA94980.1"/>
    <property type="molecule type" value="Genomic_DNA"/>
</dbReference>
<dbReference type="PANTHER" id="PTHR11594">
    <property type="entry name" value="40S RIBOSOMAL PROTEIN S27"/>
    <property type="match status" value="1"/>
</dbReference>
<feature type="binding site" evidence="7">
    <location>
        <position position="41"/>
    </location>
    <ligand>
        <name>Zn(2+)</name>
        <dbReference type="ChEBI" id="CHEBI:29105"/>
    </ligand>
</feature>
<dbReference type="GO" id="GO:0005840">
    <property type="term" value="C:ribosome"/>
    <property type="evidence" value="ECO:0007669"/>
    <property type="project" value="UniProtKB-KW"/>
</dbReference>
<evidence type="ECO:0000256" key="4">
    <source>
        <dbReference type="ARBA" id="ARBA00022833"/>
    </source>
</evidence>
<evidence type="ECO:0000256" key="1">
    <source>
        <dbReference type="ARBA" id="ARBA00010919"/>
    </source>
</evidence>
<evidence type="ECO:0000256" key="3">
    <source>
        <dbReference type="ARBA" id="ARBA00022771"/>
    </source>
</evidence>
<evidence type="ECO:0000313" key="11">
    <source>
        <dbReference type="Proteomes" id="UP000256877"/>
    </source>
</evidence>
<evidence type="ECO:0000256" key="6">
    <source>
        <dbReference type="ARBA" id="ARBA00023274"/>
    </source>
</evidence>
<keyword evidence="5 7" id="KW-0689">Ribosomal protein</keyword>
<dbReference type="OrthoDB" id="5718at2157"/>
<dbReference type="Gene3D" id="2.20.25.100">
    <property type="entry name" value="Zn-binding ribosomal proteins"/>
    <property type="match status" value="1"/>
</dbReference>
<dbReference type="SUPFAM" id="SSF57829">
    <property type="entry name" value="Zn-binding ribosomal proteins"/>
    <property type="match status" value="1"/>
</dbReference>
<dbReference type="AlphaFoldDB" id="A0A371QX07"/>
<keyword evidence="6 7" id="KW-0687">Ribonucleoprotein</keyword>
<dbReference type="InterPro" id="IPR023407">
    <property type="entry name" value="Ribosomal_eS27_Zn-bd_dom_sf"/>
</dbReference>
<dbReference type="GO" id="GO:1990904">
    <property type="term" value="C:ribonucleoprotein complex"/>
    <property type="evidence" value="ECO:0007669"/>
    <property type="project" value="UniProtKB-KW"/>
</dbReference>
<feature type="zinc finger region" description="C4-type" evidence="7">
    <location>
        <begin position="22"/>
        <end position="44"/>
    </location>
</feature>
<dbReference type="GO" id="GO:0003735">
    <property type="term" value="F:structural constituent of ribosome"/>
    <property type="evidence" value="ECO:0007669"/>
    <property type="project" value="InterPro"/>
</dbReference>
<protein>
    <recommendedName>
        <fullName evidence="7">Small ribosomal subunit protein eS27</fullName>
    </recommendedName>
</protein>
<dbReference type="Proteomes" id="UP000256877">
    <property type="component" value="Unassembled WGS sequence"/>
</dbReference>
<evidence type="ECO:0000256" key="5">
    <source>
        <dbReference type="ARBA" id="ARBA00022980"/>
    </source>
</evidence>
<name>A0A371QX07_9CREN</name>
<comment type="subunit">
    <text evidence="7">Part of the 30S ribosomal subunit.</text>
</comment>
<gene>
    <name evidence="7" type="primary">rps27e</name>
    <name evidence="10" type="ORF">CGL51_04720</name>
    <name evidence="9" type="ORF">CGL52_13665</name>
</gene>
<comment type="caution">
    <text evidence="9">The sequence shown here is derived from an EMBL/GenBank/DDBJ whole genome shotgun (WGS) entry which is preliminary data.</text>
</comment>
<evidence type="ECO:0000256" key="2">
    <source>
        <dbReference type="ARBA" id="ARBA00022723"/>
    </source>
</evidence>